<dbReference type="Pfam" id="PF12666">
    <property type="entry name" value="PrgI"/>
    <property type="match status" value="1"/>
</dbReference>
<keyword evidence="1" id="KW-0812">Transmembrane</keyword>
<comment type="caution">
    <text evidence="2">The sequence shown here is derived from an EMBL/GenBank/DDBJ whole genome shotgun (WGS) entry which is preliminary data.</text>
</comment>
<protein>
    <recommendedName>
        <fullName evidence="4">PrgI family protein</fullName>
    </recommendedName>
</protein>
<keyword evidence="1" id="KW-0472">Membrane</keyword>
<organism evidence="2 3">
    <name type="scientific">Candidatus Lloydbacteria bacterium CG22_combo_CG10-13_8_21_14_all_47_15</name>
    <dbReference type="NCBI Taxonomy" id="1974635"/>
    <lineage>
        <taxon>Bacteria</taxon>
        <taxon>Candidatus Lloydiibacteriota</taxon>
    </lineage>
</organism>
<name>A0A2H0CU03_9BACT</name>
<reference evidence="2 3" key="1">
    <citation type="submission" date="2017-09" db="EMBL/GenBank/DDBJ databases">
        <title>Depth-based differentiation of microbial function through sediment-hosted aquifers and enrichment of novel symbionts in the deep terrestrial subsurface.</title>
        <authorList>
            <person name="Probst A.J."/>
            <person name="Ladd B."/>
            <person name="Jarett J.K."/>
            <person name="Geller-Mcgrath D.E."/>
            <person name="Sieber C.M."/>
            <person name="Emerson J.B."/>
            <person name="Anantharaman K."/>
            <person name="Thomas B.C."/>
            <person name="Malmstrom R."/>
            <person name="Stieglmeier M."/>
            <person name="Klingl A."/>
            <person name="Woyke T."/>
            <person name="Ryan C.M."/>
            <person name="Banfield J.F."/>
        </authorList>
    </citation>
    <scope>NUCLEOTIDE SEQUENCE [LARGE SCALE GENOMIC DNA]</scope>
    <source>
        <strain evidence="2">CG22_combo_CG10-13_8_21_14_all_47_15</strain>
    </source>
</reference>
<dbReference type="AlphaFoldDB" id="A0A2H0CU03"/>
<keyword evidence="1" id="KW-1133">Transmembrane helix</keyword>
<accession>A0A2H0CU03</accession>
<feature type="transmembrane region" description="Helical" evidence="1">
    <location>
        <begin position="21"/>
        <end position="38"/>
    </location>
</feature>
<sequence>MPYEVPQFIEIEDKIFGPLTFKQFLYLGGGIGLSYVAWVLVPRIVAVLLVVLIGGFATALAFYKVNDRPFISMLENMFRYFLQPKLYVWKKEEPKLNAKAREEQVAASYVPKLSESKLHDLSWGLDVQASIYSEMDQRAKAKEGKVLKSDKSFGKDYHKNIYGG</sequence>
<proteinExistence type="predicted"/>
<evidence type="ECO:0000313" key="3">
    <source>
        <dbReference type="Proteomes" id="UP000230638"/>
    </source>
</evidence>
<evidence type="ECO:0000313" key="2">
    <source>
        <dbReference type="EMBL" id="PIP73403.1"/>
    </source>
</evidence>
<evidence type="ECO:0008006" key="4">
    <source>
        <dbReference type="Google" id="ProtNLM"/>
    </source>
</evidence>
<dbReference type="Proteomes" id="UP000230638">
    <property type="component" value="Unassembled WGS sequence"/>
</dbReference>
<dbReference type="InterPro" id="IPR024414">
    <property type="entry name" value="Uncharacterised_PrgI"/>
</dbReference>
<gene>
    <name evidence="2" type="ORF">COW88_02180</name>
</gene>
<dbReference type="EMBL" id="PCTL01000021">
    <property type="protein sequence ID" value="PIP73403.1"/>
    <property type="molecule type" value="Genomic_DNA"/>
</dbReference>
<feature type="transmembrane region" description="Helical" evidence="1">
    <location>
        <begin position="44"/>
        <end position="63"/>
    </location>
</feature>
<evidence type="ECO:0000256" key="1">
    <source>
        <dbReference type="SAM" id="Phobius"/>
    </source>
</evidence>